<dbReference type="OrthoDB" id="678337at2759"/>
<dbReference type="AlphaFoldDB" id="A0A0K9P6Z2"/>
<dbReference type="PROSITE" id="PS50066">
    <property type="entry name" value="MADS_BOX_2"/>
    <property type="match status" value="1"/>
</dbReference>
<feature type="domain" description="MADS-box" evidence="7">
    <location>
        <begin position="1"/>
        <end position="47"/>
    </location>
</feature>
<dbReference type="SUPFAM" id="SSF55455">
    <property type="entry name" value="SRF-like"/>
    <property type="match status" value="1"/>
</dbReference>
<keyword evidence="5" id="KW-0539">Nucleus</keyword>
<evidence type="ECO:0000256" key="1">
    <source>
        <dbReference type="ARBA" id="ARBA00004123"/>
    </source>
</evidence>
<protein>
    <recommendedName>
        <fullName evidence="7">MADS-box domain-containing protein</fullName>
    </recommendedName>
</protein>
<comment type="caution">
    <text evidence="8">The sequence shown here is derived from an EMBL/GenBank/DDBJ whole genome shotgun (WGS) entry which is preliminary data.</text>
</comment>
<dbReference type="GO" id="GO:0045944">
    <property type="term" value="P:positive regulation of transcription by RNA polymerase II"/>
    <property type="evidence" value="ECO:0007669"/>
    <property type="project" value="InterPro"/>
</dbReference>
<keyword evidence="2" id="KW-0805">Transcription regulation</keyword>
<feature type="region of interest" description="Disordered" evidence="6">
    <location>
        <begin position="162"/>
        <end position="184"/>
    </location>
</feature>
<evidence type="ECO:0000256" key="6">
    <source>
        <dbReference type="SAM" id="MobiDB-lite"/>
    </source>
</evidence>
<dbReference type="InterPro" id="IPR050142">
    <property type="entry name" value="MADS-box/MEF2_TF"/>
</dbReference>
<dbReference type="PRINTS" id="PR00404">
    <property type="entry name" value="MADSDOMAIN"/>
</dbReference>
<organism evidence="8 9">
    <name type="scientific">Zostera marina</name>
    <name type="common">Eelgrass</name>
    <dbReference type="NCBI Taxonomy" id="29655"/>
    <lineage>
        <taxon>Eukaryota</taxon>
        <taxon>Viridiplantae</taxon>
        <taxon>Streptophyta</taxon>
        <taxon>Embryophyta</taxon>
        <taxon>Tracheophyta</taxon>
        <taxon>Spermatophyta</taxon>
        <taxon>Magnoliopsida</taxon>
        <taxon>Liliopsida</taxon>
        <taxon>Zosteraceae</taxon>
        <taxon>Zostera</taxon>
    </lineage>
</organism>
<dbReference type="OMA" id="HAGARCL"/>
<evidence type="ECO:0000313" key="8">
    <source>
        <dbReference type="EMBL" id="KMZ64778.1"/>
    </source>
</evidence>
<gene>
    <name evidence="8" type="ORF">ZOSMA_34G00560</name>
</gene>
<dbReference type="Proteomes" id="UP000036987">
    <property type="component" value="Unassembled WGS sequence"/>
</dbReference>
<dbReference type="EMBL" id="LFYR01001099">
    <property type="protein sequence ID" value="KMZ64778.1"/>
    <property type="molecule type" value="Genomic_DNA"/>
</dbReference>
<name>A0A0K9P6Z2_ZOSMR</name>
<dbReference type="PANTHER" id="PTHR48019">
    <property type="entry name" value="SERUM RESPONSE FACTOR HOMOLOG"/>
    <property type="match status" value="1"/>
</dbReference>
<evidence type="ECO:0000313" key="9">
    <source>
        <dbReference type="Proteomes" id="UP000036987"/>
    </source>
</evidence>
<dbReference type="InterPro" id="IPR033897">
    <property type="entry name" value="SRF-like_MADS-box"/>
</dbReference>
<dbReference type="GO" id="GO:0006357">
    <property type="term" value="P:regulation of transcription by RNA polymerase II"/>
    <property type="evidence" value="ECO:0000318"/>
    <property type="project" value="GO_Central"/>
</dbReference>
<evidence type="ECO:0000256" key="4">
    <source>
        <dbReference type="ARBA" id="ARBA00023163"/>
    </source>
</evidence>
<reference evidence="9" key="1">
    <citation type="journal article" date="2016" name="Nature">
        <title>The genome of the seagrass Zostera marina reveals angiosperm adaptation to the sea.</title>
        <authorList>
            <person name="Olsen J.L."/>
            <person name="Rouze P."/>
            <person name="Verhelst B."/>
            <person name="Lin Y.-C."/>
            <person name="Bayer T."/>
            <person name="Collen J."/>
            <person name="Dattolo E."/>
            <person name="De Paoli E."/>
            <person name="Dittami S."/>
            <person name="Maumus F."/>
            <person name="Michel G."/>
            <person name="Kersting A."/>
            <person name="Lauritano C."/>
            <person name="Lohaus R."/>
            <person name="Toepel M."/>
            <person name="Tonon T."/>
            <person name="Vanneste K."/>
            <person name="Amirebrahimi M."/>
            <person name="Brakel J."/>
            <person name="Bostroem C."/>
            <person name="Chovatia M."/>
            <person name="Grimwood J."/>
            <person name="Jenkins J.W."/>
            <person name="Jueterbock A."/>
            <person name="Mraz A."/>
            <person name="Stam W.T."/>
            <person name="Tice H."/>
            <person name="Bornberg-Bauer E."/>
            <person name="Green P.J."/>
            <person name="Pearson G.A."/>
            <person name="Procaccini G."/>
            <person name="Duarte C.M."/>
            <person name="Schmutz J."/>
            <person name="Reusch T.B.H."/>
            <person name="Van de Peer Y."/>
        </authorList>
    </citation>
    <scope>NUCLEOTIDE SEQUENCE [LARGE SCALE GENOMIC DNA]</scope>
    <source>
        <strain evidence="9">cv. Finnish</strain>
    </source>
</reference>
<dbReference type="InterPro" id="IPR002100">
    <property type="entry name" value="TF_MADSbox"/>
</dbReference>
<keyword evidence="4" id="KW-0804">Transcription</keyword>
<dbReference type="Pfam" id="PF00319">
    <property type="entry name" value="SRF-TF"/>
    <property type="match status" value="1"/>
</dbReference>
<evidence type="ECO:0000259" key="7">
    <source>
        <dbReference type="PROSITE" id="PS50066"/>
    </source>
</evidence>
<keyword evidence="9" id="KW-1185">Reference proteome</keyword>
<accession>A0A0K9P6Z2</accession>
<dbReference type="InterPro" id="IPR036879">
    <property type="entry name" value="TF_MADSbox_sf"/>
</dbReference>
<keyword evidence="3" id="KW-0238">DNA-binding</keyword>
<evidence type="ECO:0000256" key="5">
    <source>
        <dbReference type="ARBA" id="ARBA00023242"/>
    </source>
</evidence>
<proteinExistence type="predicted"/>
<evidence type="ECO:0000256" key="2">
    <source>
        <dbReference type="ARBA" id="ARBA00023015"/>
    </source>
</evidence>
<dbReference type="GO" id="GO:0005634">
    <property type="term" value="C:nucleus"/>
    <property type="evidence" value="ECO:0007669"/>
    <property type="project" value="UniProtKB-SubCell"/>
</dbReference>
<dbReference type="GO" id="GO:0000978">
    <property type="term" value="F:RNA polymerase II cis-regulatory region sequence-specific DNA binding"/>
    <property type="evidence" value="ECO:0000318"/>
    <property type="project" value="GO_Central"/>
</dbReference>
<dbReference type="SMART" id="SM00432">
    <property type="entry name" value="MADS"/>
    <property type="match status" value="1"/>
</dbReference>
<sequence length="184" mass="21663">MARTKVKLEWMRNYAARRQSYRKRSKGLLKKVSELNVLCGVDTCVVLNNPFDMEKPSEIWPKQVGDVRRILRRVDEIPESERNKNSSDLDGYLREKILKTQNQIRKTSAQIQELETSKMLFDCMRGKDLTDITDENTIRNLIWMVDNKLTMATYRLRYLKEEEDEPQHPTNGSIIPPVESTRMN</sequence>
<dbReference type="GO" id="GO:0000981">
    <property type="term" value="F:DNA-binding transcription factor activity, RNA polymerase II-specific"/>
    <property type="evidence" value="ECO:0000318"/>
    <property type="project" value="GO_Central"/>
</dbReference>
<dbReference type="CDD" id="cd00266">
    <property type="entry name" value="MADS_SRF_like"/>
    <property type="match status" value="1"/>
</dbReference>
<dbReference type="GO" id="GO:0046983">
    <property type="term" value="F:protein dimerization activity"/>
    <property type="evidence" value="ECO:0007669"/>
    <property type="project" value="InterPro"/>
</dbReference>
<comment type="subcellular location">
    <subcellularLocation>
        <location evidence="1">Nucleus</location>
    </subcellularLocation>
</comment>
<dbReference type="Gene3D" id="3.40.1810.10">
    <property type="entry name" value="Transcription factor, MADS-box"/>
    <property type="match status" value="1"/>
</dbReference>
<evidence type="ECO:0000256" key="3">
    <source>
        <dbReference type="ARBA" id="ARBA00023125"/>
    </source>
</evidence>